<accession>A0A6L7GUH4</accession>
<reference evidence="2 3" key="1">
    <citation type="submission" date="2019-11" db="EMBL/GenBank/DDBJ databases">
        <title>Gordonia sp. nov., a novel actinobacterium isolated from mangrove soil in Hainan.</title>
        <authorList>
            <person name="Huang X."/>
            <person name="Xie Y."/>
            <person name="Chu X."/>
            <person name="Xiao K."/>
        </authorList>
    </citation>
    <scope>NUCLEOTIDE SEQUENCE [LARGE SCALE GENOMIC DNA]</scope>
    <source>
        <strain evidence="2 3">HNM0687</strain>
    </source>
</reference>
<evidence type="ECO:0000313" key="3">
    <source>
        <dbReference type="Proteomes" id="UP000475545"/>
    </source>
</evidence>
<evidence type="ECO:0000256" key="1">
    <source>
        <dbReference type="SAM" id="MobiDB-lite"/>
    </source>
</evidence>
<protein>
    <submittedName>
        <fullName evidence="2">Uncharacterized protein</fullName>
    </submittedName>
</protein>
<proteinExistence type="predicted"/>
<keyword evidence="3" id="KW-1185">Reference proteome</keyword>
<organism evidence="2 3">
    <name type="scientific">Gordonia mangrovi</name>
    <dbReference type="NCBI Taxonomy" id="2665643"/>
    <lineage>
        <taxon>Bacteria</taxon>
        <taxon>Bacillati</taxon>
        <taxon>Actinomycetota</taxon>
        <taxon>Actinomycetes</taxon>
        <taxon>Mycobacteriales</taxon>
        <taxon>Gordoniaceae</taxon>
        <taxon>Gordonia</taxon>
    </lineage>
</organism>
<name>A0A6L7GUH4_9ACTN</name>
<dbReference type="Proteomes" id="UP000475545">
    <property type="component" value="Unassembled WGS sequence"/>
</dbReference>
<dbReference type="AlphaFoldDB" id="A0A6L7GUH4"/>
<feature type="compositionally biased region" description="Acidic residues" evidence="1">
    <location>
        <begin position="44"/>
        <end position="60"/>
    </location>
</feature>
<sequence length="60" mass="6417">MPHGHEEQPDPRTARETVDDLEKKVVNPPDDEPAVDPTSATDVETGDPDSPEAGDAEPPD</sequence>
<gene>
    <name evidence="2" type="ORF">GIY30_19845</name>
</gene>
<comment type="caution">
    <text evidence="2">The sequence shown here is derived from an EMBL/GenBank/DDBJ whole genome shotgun (WGS) entry which is preliminary data.</text>
</comment>
<evidence type="ECO:0000313" key="2">
    <source>
        <dbReference type="EMBL" id="MXP23596.1"/>
    </source>
</evidence>
<feature type="compositionally biased region" description="Basic and acidic residues" evidence="1">
    <location>
        <begin position="1"/>
        <end position="25"/>
    </location>
</feature>
<dbReference type="EMBL" id="WMBR01000006">
    <property type="protein sequence ID" value="MXP23596.1"/>
    <property type="molecule type" value="Genomic_DNA"/>
</dbReference>
<feature type="region of interest" description="Disordered" evidence="1">
    <location>
        <begin position="1"/>
        <end position="60"/>
    </location>
</feature>